<gene>
    <name evidence="3" type="ORF">MAPG_07865</name>
</gene>
<dbReference type="Gene3D" id="3.40.50.360">
    <property type="match status" value="1"/>
</dbReference>
<evidence type="ECO:0000313" key="4">
    <source>
        <dbReference type="EnsemblFungi" id="MAPG_07865T0"/>
    </source>
</evidence>
<dbReference type="GO" id="GO:0010181">
    <property type="term" value="F:FMN binding"/>
    <property type="evidence" value="ECO:0007669"/>
    <property type="project" value="TreeGrafter"/>
</dbReference>
<keyword evidence="5" id="KW-1185">Reference proteome</keyword>
<reference evidence="4" key="4">
    <citation type="journal article" date="2015" name="G3 (Bethesda)">
        <title>Genome sequences of three phytopathogenic species of the Magnaporthaceae family of fungi.</title>
        <authorList>
            <person name="Okagaki L.H."/>
            <person name="Nunes C.C."/>
            <person name="Sailsbery J."/>
            <person name="Clay B."/>
            <person name="Brown D."/>
            <person name="John T."/>
            <person name="Oh Y."/>
            <person name="Young N."/>
            <person name="Fitzgerald M."/>
            <person name="Haas B.J."/>
            <person name="Zeng Q."/>
            <person name="Young S."/>
            <person name="Adiconis X."/>
            <person name="Fan L."/>
            <person name="Levin J.Z."/>
            <person name="Mitchell T.K."/>
            <person name="Okubara P.A."/>
            <person name="Farman M.L."/>
            <person name="Kohn L.M."/>
            <person name="Birren B."/>
            <person name="Ma L.-J."/>
            <person name="Dean R.A."/>
        </authorList>
    </citation>
    <scope>NUCLEOTIDE SEQUENCE</scope>
    <source>
        <strain evidence="4">ATCC 64411 / 73-15</strain>
    </source>
</reference>
<feature type="compositionally biased region" description="Low complexity" evidence="1">
    <location>
        <begin position="57"/>
        <end position="66"/>
    </location>
</feature>
<sequence length="268" mass="29027">MYIKGIDDGFCEVKRRGWLQTPSKASTLGRRHCLEQDERTSQPRRYLESTQPNGIDTQTTTMSTPGTPAKIAVLAMSTRKPRVGSKIAALVKETLEKEADPAAHVIKLVEVADFNLPVYDEEVVPAQVPAQAQFKHEHTKRWSAEIASHDAYVLVIPEYNYSLAGGTKNAIDYLYSEWIGKPAAIVSYGIGGGNKASATANDVLTGMKLRVAETRPAFAFAGGLGPDTFAAMAGELGDDSRKKFADETAEVVLKAFGELKTLLAAPVK</sequence>
<evidence type="ECO:0000259" key="2">
    <source>
        <dbReference type="Pfam" id="PF03358"/>
    </source>
</evidence>
<dbReference type="Pfam" id="PF03358">
    <property type="entry name" value="FMN_red"/>
    <property type="match status" value="1"/>
</dbReference>
<evidence type="ECO:0000256" key="1">
    <source>
        <dbReference type="SAM" id="MobiDB-lite"/>
    </source>
</evidence>
<dbReference type="EMBL" id="GL876972">
    <property type="protein sequence ID" value="KLU88884.1"/>
    <property type="molecule type" value="Genomic_DNA"/>
</dbReference>
<dbReference type="GO" id="GO:0005829">
    <property type="term" value="C:cytosol"/>
    <property type="evidence" value="ECO:0007669"/>
    <property type="project" value="TreeGrafter"/>
</dbReference>
<dbReference type="STRING" id="644358.A0A0C4E5U0"/>
<reference evidence="5" key="1">
    <citation type="submission" date="2010-05" db="EMBL/GenBank/DDBJ databases">
        <title>The genome sequence of Magnaporthe poae strain ATCC 64411.</title>
        <authorList>
            <person name="Ma L.-J."/>
            <person name="Dead R."/>
            <person name="Young S."/>
            <person name="Zeng Q."/>
            <person name="Koehrsen M."/>
            <person name="Alvarado L."/>
            <person name="Berlin A."/>
            <person name="Chapman S.B."/>
            <person name="Chen Z."/>
            <person name="Freedman E."/>
            <person name="Gellesch M."/>
            <person name="Goldberg J."/>
            <person name="Griggs A."/>
            <person name="Gujja S."/>
            <person name="Heilman E.R."/>
            <person name="Heiman D."/>
            <person name="Hepburn T."/>
            <person name="Howarth C."/>
            <person name="Jen D."/>
            <person name="Larson L."/>
            <person name="Mehta T."/>
            <person name="Neiman D."/>
            <person name="Pearson M."/>
            <person name="Roberts A."/>
            <person name="Saif S."/>
            <person name="Shea T."/>
            <person name="Shenoy N."/>
            <person name="Sisk P."/>
            <person name="Stolte C."/>
            <person name="Sykes S."/>
            <person name="Walk T."/>
            <person name="White J."/>
            <person name="Yandava C."/>
            <person name="Haas B."/>
            <person name="Nusbaum C."/>
            <person name="Birren B."/>
        </authorList>
    </citation>
    <scope>NUCLEOTIDE SEQUENCE [LARGE SCALE GENOMIC DNA]</scope>
    <source>
        <strain evidence="5">ATCC 64411 / 73-15</strain>
    </source>
</reference>
<feature type="region of interest" description="Disordered" evidence="1">
    <location>
        <begin position="25"/>
        <end position="66"/>
    </location>
</feature>
<accession>A0A0C4E5U0</accession>
<dbReference type="GO" id="GO:0016491">
    <property type="term" value="F:oxidoreductase activity"/>
    <property type="evidence" value="ECO:0007669"/>
    <property type="project" value="InterPro"/>
</dbReference>
<dbReference type="InterPro" id="IPR029039">
    <property type="entry name" value="Flavoprotein-like_sf"/>
</dbReference>
<feature type="compositionally biased region" description="Basic and acidic residues" evidence="1">
    <location>
        <begin position="32"/>
        <end position="47"/>
    </location>
</feature>
<dbReference type="VEuPathDB" id="FungiDB:MAPG_07865"/>
<dbReference type="eggNOG" id="KOG4530">
    <property type="taxonomic scope" value="Eukaryota"/>
</dbReference>
<feature type="domain" description="NADPH-dependent FMN reductase-like" evidence="2">
    <location>
        <begin position="70"/>
        <end position="213"/>
    </location>
</feature>
<dbReference type="Proteomes" id="UP000011715">
    <property type="component" value="Unassembled WGS sequence"/>
</dbReference>
<name>A0A0C4E5U0_MAGP6</name>
<protein>
    <recommendedName>
        <fullName evidence="2">NADPH-dependent FMN reductase-like domain-containing protein</fullName>
    </recommendedName>
</protein>
<reference evidence="4" key="5">
    <citation type="submission" date="2015-06" db="UniProtKB">
        <authorList>
            <consortium name="EnsemblFungi"/>
        </authorList>
    </citation>
    <scope>IDENTIFICATION</scope>
    <source>
        <strain evidence="4">ATCC 64411</strain>
    </source>
</reference>
<reference evidence="3" key="3">
    <citation type="submission" date="2011-03" db="EMBL/GenBank/DDBJ databases">
        <title>Annotation of Magnaporthe poae ATCC 64411.</title>
        <authorList>
            <person name="Ma L.-J."/>
            <person name="Dead R."/>
            <person name="Young S.K."/>
            <person name="Zeng Q."/>
            <person name="Gargeya S."/>
            <person name="Fitzgerald M."/>
            <person name="Haas B."/>
            <person name="Abouelleil A."/>
            <person name="Alvarado L."/>
            <person name="Arachchi H.M."/>
            <person name="Berlin A."/>
            <person name="Brown A."/>
            <person name="Chapman S.B."/>
            <person name="Chen Z."/>
            <person name="Dunbar C."/>
            <person name="Freedman E."/>
            <person name="Gearin G."/>
            <person name="Gellesch M."/>
            <person name="Goldberg J."/>
            <person name="Griggs A."/>
            <person name="Gujja S."/>
            <person name="Heiman D."/>
            <person name="Howarth C."/>
            <person name="Larson L."/>
            <person name="Lui A."/>
            <person name="MacDonald P.J.P."/>
            <person name="Mehta T."/>
            <person name="Montmayeur A."/>
            <person name="Murphy C."/>
            <person name="Neiman D."/>
            <person name="Pearson M."/>
            <person name="Priest M."/>
            <person name="Roberts A."/>
            <person name="Saif S."/>
            <person name="Shea T."/>
            <person name="Shenoy N."/>
            <person name="Sisk P."/>
            <person name="Stolte C."/>
            <person name="Sykes S."/>
            <person name="Yandava C."/>
            <person name="Wortman J."/>
            <person name="Nusbaum C."/>
            <person name="Birren B."/>
        </authorList>
    </citation>
    <scope>NUCLEOTIDE SEQUENCE</scope>
    <source>
        <strain evidence="3">ATCC 64411</strain>
    </source>
</reference>
<reference evidence="3" key="2">
    <citation type="submission" date="2010-05" db="EMBL/GenBank/DDBJ databases">
        <title>The Genome Sequence of Magnaporthe poae strain ATCC 64411.</title>
        <authorList>
            <consortium name="The Broad Institute Genome Sequencing Platform"/>
            <consortium name="Broad Institute Genome Sequencing Center for Infectious Disease"/>
            <person name="Ma L.-J."/>
            <person name="Dead R."/>
            <person name="Young S."/>
            <person name="Zeng Q."/>
            <person name="Koehrsen M."/>
            <person name="Alvarado L."/>
            <person name="Berlin A."/>
            <person name="Chapman S.B."/>
            <person name="Chen Z."/>
            <person name="Freedman E."/>
            <person name="Gellesch M."/>
            <person name="Goldberg J."/>
            <person name="Griggs A."/>
            <person name="Gujja S."/>
            <person name="Heilman E.R."/>
            <person name="Heiman D."/>
            <person name="Hepburn T."/>
            <person name="Howarth C."/>
            <person name="Jen D."/>
            <person name="Larson L."/>
            <person name="Mehta T."/>
            <person name="Neiman D."/>
            <person name="Pearson M."/>
            <person name="Roberts A."/>
            <person name="Saif S."/>
            <person name="Shea T."/>
            <person name="Shenoy N."/>
            <person name="Sisk P."/>
            <person name="Stolte C."/>
            <person name="Sykes S."/>
            <person name="Walk T."/>
            <person name="White J."/>
            <person name="Yandava C."/>
            <person name="Haas B."/>
            <person name="Nusbaum C."/>
            <person name="Birren B."/>
        </authorList>
    </citation>
    <scope>NUCLEOTIDE SEQUENCE</scope>
    <source>
        <strain evidence="3">ATCC 64411</strain>
    </source>
</reference>
<dbReference type="InterPro" id="IPR050712">
    <property type="entry name" value="NAD(P)H-dep_reductase"/>
</dbReference>
<dbReference type="EMBL" id="ADBL01001904">
    <property type="status" value="NOT_ANNOTATED_CDS"/>
    <property type="molecule type" value="Genomic_DNA"/>
</dbReference>
<organism evidence="4 5">
    <name type="scientific">Magnaporthiopsis poae (strain ATCC 64411 / 73-15)</name>
    <name type="common">Kentucky bluegrass fungus</name>
    <name type="synonym">Magnaporthe poae</name>
    <dbReference type="NCBI Taxonomy" id="644358"/>
    <lineage>
        <taxon>Eukaryota</taxon>
        <taxon>Fungi</taxon>
        <taxon>Dikarya</taxon>
        <taxon>Ascomycota</taxon>
        <taxon>Pezizomycotina</taxon>
        <taxon>Sordariomycetes</taxon>
        <taxon>Sordariomycetidae</taxon>
        <taxon>Magnaporthales</taxon>
        <taxon>Magnaporthaceae</taxon>
        <taxon>Magnaporthiopsis</taxon>
    </lineage>
</organism>
<evidence type="ECO:0000313" key="3">
    <source>
        <dbReference type="EMBL" id="KLU88884.1"/>
    </source>
</evidence>
<dbReference type="AlphaFoldDB" id="A0A0C4E5U0"/>
<dbReference type="OrthoDB" id="68575at2759"/>
<dbReference type="PANTHER" id="PTHR30543:SF21">
    <property type="entry name" value="NAD(P)H-DEPENDENT FMN REDUCTASE LOT6"/>
    <property type="match status" value="1"/>
</dbReference>
<dbReference type="InterPro" id="IPR005025">
    <property type="entry name" value="FMN_Rdtase-like_dom"/>
</dbReference>
<dbReference type="EnsemblFungi" id="MAPG_07865T0">
    <property type="protein sequence ID" value="MAPG_07865T0"/>
    <property type="gene ID" value="MAPG_07865"/>
</dbReference>
<dbReference type="OMA" id="VPEYNYG"/>
<dbReference type="SUPFAM" id="SSF52218">
    <property type="entry name" value="Flavoproteins"/>
    <property type="match status" value="1"/>
</dbReference>
<dbReference type="PANTHER" id="PTHR30543">
    <property type="entry name" value="CHROMATE REDUCTASE"/>
    <property type="match status" value="1"/>
</dbReference>
<evidence type="ECO:0000313" key="5">
    <source>
        <dbReference type="Proteomes" id="UP000011715"/>
    </source>
</evidence>
<proteinExistence type="predicted"/>